<evidence type="ECO:0000256" key="4">
    <source>
        <dbReference type="RuleBase" id="RU000499"/>
    </source>
</evidence>
<name>A0A3S5C3C6_9PLAT</name>
<dbReference type="InterPro" id="IPR036249">
    <property type="entry name" value="Thioredoxin-like_sf"/>
</dbReference>
<dbReference type="PANTHER" id="PTHR11592">
    <property type="entry name" value="GLUTATHIONE PEROXIDASE"/>
    <property type="match status" value="1"/>
</dbReference>
<dbReference type="PROSITE" id="PS00763">
    <property type="entry name" value="GLUTATHIONE_PEROXID_2"/>
    <property type="match status" value="1"/>
</dbReference>
<comment type="caution">
    <text evidence="5">The sequence shown here is derived from an EMBL/GenBank/DDBJ whole genome shotgun (WGS) entry which is preliminary data.</text>
</comment>
<gene>
    <name evidence="5" type="ORF">PXEA_LOCUS25999</name>
</gene>
<dbReference type="AlphaFoldDB" id="A0A3S5C3C6"/>
<comment type="similarity">
    <text evidence="1 4">Belongs to the glutathione peroxidase family.</text>
</comment>
<evidence type="ECO:0000256" key="2">
    <source>
        <dbReference type="ARBA" id="ARBA00022559"/>
    </source>
</evidence>
<dbReference type="PANTHER" id="PTHR11592:SF78">
    <property type="entry name" value="GLUTATHIONE PEROXIDASE"/>
    <property type="match status" value="1"/>
</dbReference>
<dbReference type="Proteomes" id="UP000784294">
    <property type="component" value="Unassembled WGS sequence"/>
</dbReference>
<dbReference type="CDD" id="cd00340">
    <property type="entry name" value="GSH_Peroxidase"/>
    <property type="match status" value="1"/>
</dbReference>
<dbReference type="GO" id="GO:0004601">
    <property type="term" value="F:peroxidase activity"/>
    <property type="evidence" value="ECO:0007669"/>
    <property type="project" value="UniProtKB-KW"/>
</dbReference>
<dbReference type="InterPro" id="IPR029760">
    <property type="entry name" value="GPX_CS"/>
</dbReference>
<evidence type="ECO:0000256" key="3">
    <source>
        <dbReference type="ARBA" id="ARBA00023002"/>
    </source>
</evidence>
<dbReference type="PROSITE" id="PS51355">
    <property type="entry name" value="GLUTATHIONE_PEROXID_3"/>
    <property type="match status" value="1"/>
</dbReference>
<dbReference type="OrthoDB" id="446890at2759"/>
<accession>A0A3S5C3C6</accession>
<reference evidence="5" key="1">
    <citation type="submission" date="2018-11" db="EMBL/GenBank/DDBJ databases">
        <authorList>
            <consortium name="Pathogen Informatics"/>
        </authorList>
    </citation>
    <scope>NUCLEOTIDE SEQUENCE</scope>
</reference>
<keyword evidence="3 4" id="KW-0560">Oxidoreductase</keyword>
<dbReference type="GO" id="GO:0006979">
    <property type="term" value="P:response to oxidative stress"/>
    <property type="evidence" value="ECO:0007669"/>
    <property type="project" value="InterPro"/>
</dbReference>
<dbReference type="EMBL" id="CAAALY010244342">
    <property type="protein sequence ID" value="VEL32559.1"/>
    <property type="molecule type" value="Genomic_DNA"/>
</dbReference>
<sequence>MDIKNRLASSSMAKDIYQFKANDIDGNEKSLADYKFCAIIGLTDKNYRQLQEMHTSLHDKGLRILAFPCNQFGSQEPGTNLEIKEFATSKYSVTFDMFEKINVNGKSAHPLFTFLKRALPGFITNDIKWNFSKFLTNRDGIPFKRYSPQDEPLSLLPDIEHLIQGFNINPTKMFSLSNAQKEEYLRVAANAIS</sequence>
<dbReference type="Gene3D" id="3.40.30.10">
    <property type="entry name" value="Glutaredoxin"/>
    <property type="match status" value="1"/>
</dbReference>
<dbReference type="PRINTS" id="PR01011">
    <property type="entry name" value="GLUTPROXDASE"/>
</dbReference>
<evidence type="ECO:0000313" key="5">
    <source>
        <dbReference type="EMBL" id="VEL32559.1"/>
    </source>
</evidence>
<dbReference type="Pfam" id="PF00255">
    <property type="entry name" value="GSHPx"/>
    <property type="match status" value="1"/>
</dbReference>
<proteinExistence type="inferred from homology"/>
<dbReference type="FunFam" id="3.40.30.10:FF:000545">
    <property type="entry name" value="Glutathione peroxidase"/>
    <property type="match status" value="1"/>
</dbReference>
<keyword evidence="6" id="KW-1185">Reference proteome</keyword>
<organism evidence="5 6">
    <name type="scientific">Protopolystoma xenopodis</name>
    <dbReference type="NCBI Taxonomy" id="117903"/>
    <lineage>
        <taxon>Eukaryota</taxon>
        <taxon>Metazoa</taxon>
        <taxon>Spiralia</taxon>
        <taxon>Lophotrochozoa</taxon>
        <taxon>Platyhelminthes</taxon>
        <taxon>Monogenea</taxon>
        <taxon>Polyopisthocotylea</taxon>
        <taxon>Polystomatidea</taxon>
        <taxon>Polystomatidae</taxon>
        <taxon>Protopolystoma</taxon>
    </lineage>
</organism>
<evidence type="ECO:0000256" key="1">
    <source>
        <dbReference type="ARBA" id="ARBA00006926"/>
    </source>
</evidence>
<keyword evidence="2 4" id="KW-0575">Peroxidase</keyword>
<dbReference type="SUPFAM" id="SSF52833">
    <property type="entry name" value="Thioredoxin-like"/>
    <property type="match status" value="1"/>
</dbReference>
<protein>
    <recommendedName>
        <fullName evidence="4">Glutathione peroxidase</fullName>
    </recommendedName>
</protein>
<dbReference type="PIRSF" id="PIRSF000303">
    <property type="entry name" value="Glutathion_perox"/>
    <property type="match status" value="1"/>
</dbReference>
<dbReference type="InterPro" id="IPR000889">
    <property type="entry name" value="Glutathione_peroxidase"/>
</dbReference>
<evidence type="ECO:0000313" key="6">
    <source>
        <dbReference type="Proteomes" id="UP000784294"/>
    </source>
</evidence>